<dbReference type="PANTHER" id="PTHR44757:SF2">
    <property type="entry name" value="BIOFILM ARCHITECTURE MAINTENANCE PROTEIN MBAA"/>
    <property type="match status" value="1"/>
</dbReference>
<dbReference type="Pfam" id="PF12860">
    <property type="entry name" value="PAS_7"/>
    <property type="match status" value="1"/>
</dbReference>
<evidence type="ECO:0000256" key="1">
    <source>
        <dbReference type="SAM" id="Coils"/>
    </source>
</evidence>
<dbReference type="KEGG" id="naci:NUH88_20135"/>
<sequence length="454" mass="50687">MDQIGARAVDGLPLLQSVLDAMGQGLLVIDRHRRVIAANPRFEALFERICAVSPIGQELEFIISAADPDSAIPERVSADSGFGPERLAVGETVQEVRGNAVPEIGYLITFNDVTGHVRAEQAALSHEQRVREILDHSPVGVNIIAPDGRRLYSNRKIQEMCGLSAEELAETHAGTHYADSKLRDQLLERMRREGAIENEEVEFVRRDGTPFWVLLSCRSFEYDGEDCVLSWLYEITDRIELERRQIRSREELEIQILELRDREDRMAQQAAELESLAIRLSESERKMAELANFDSLTGLPTSRLCMDRMQLAMANAKRDQTLTAVFYVDLDGFKAVNDTFGHDAGDLVLKEVAGRMNQCFREVDTVARIGGDEFLVVLWGLGFRDAVTPLADRLLGCFEEEFVFPDGRAKIGASIGIAFFNGASDTPDTLIKRADKAMYVAKKGGKNQYAISES</sequence>
<keyword evidence="4" id="KW-0548">Nucleotidyltransferase</keyword>
<dbReference type="InterPro" id="IPR001610">
    <property type="entry name" value="PAC"/>
</dbReference>
<keyword evidence="1" id="KW-0175">Coiled coil</keyword>
<dbReference type="CDD" id="cd00130">
    <property type="entry name" value="PAS"/>
    <property type="match status" value="1"/>
</dbReference>
<name>A0A9J7AR28_9PROT</name>
<dbReference type="RefSeq" id="WP_257768515.1">
    <property type="nucleotide sequence ID" value="NZ_CP102480.1"/>
</dbReference>
<dbReference type="SMART" id="SM00267">
    <property type="entry name" value="GGDEF"/>
    <property type="match status" value="1"/>
</dbReference>
<gene>
    <name evidence="4" type="ORF">NUH88_20135</name>
</gene>
<dbReference type="InterPro" id="IPR000160">
    <property type="entry name" value="GGDEF_dom"/>
</dbReference>
<dbReference type="FunFam" id="3.30.70.270:FF:000001">
    <property type="entry name" value="Diguanylate cyclase domain protein"/>
    <property type="match status" value="1"/>
</dbReference>
<evidence type="ECO:0000259" key="3">
    <source>
        <dbReference type="PROSITE" id="PS50887"/>
    </source>
</evidence>
<dbReference type="InterPro" id="IPR043128">
    <property type="entry name" value="Rev_trsase/Diguanyl_cyclase"/>
</dbReference>
<feature type="coiled-coil region" evidence="1">
    <location>
        <begin position="249"/>
        <end position="286"/>
    </location>
</feature>
<dbReference type="InterPro" id="IPR029787">
    <property type="entry name" value="Nucleotide_cyclase"/>
</dbReference>
<dbReference type="PROSITE" id="PS50112">
    <property type="entry name" value="PAS"/>
    <property type="match status" value="1"/>
</dbReference>
<protein>
    <submittedName>
        <fullName evidence="4">Diguanylate cyclase</fullName>
        <ecNumber evidence="4">2.7.7.65</ecNumber>
    </submittedName>
</protein>
<feature type="domain" description="GGDEF" evidence="3">
    <location>
        <begin position="321"/>
        <end position="454"/>
    </location>
</feature>
<dbReference type="EC" id="2.7.7.65" evidence="4"/>
<dbReference type="NCBIfam" id="TIGR00229">
    <property type="entry name" value="sensory_box"/>
    <property type="match status" value="1"/>
</dbReference>
<dbReference type="PROSITE" id="PS50887">
    <property type="entry name" value="GGDEF"/>
    <property type="match status" value="1"/>
</dbReference>
<dbReference type="Pfam" id="PF00989">
    <property type="entry name" value="PAS"/>
    <property type="match status" value="1"/>
</dbReference>
<dbReference type="CDD" id="cd01949">
    <property type="entry name" value="GGDEF"/>
    <property type="match status" value="1"/>
</dbReference>
<dbReference type="GO" id="GO:0052621">
    <property type="term" value="F:diguanylate cyclase activity"/>
    <property type="evidence" value="ECO:0007669"/>
    <property type="project" value="UniProtKB-EC"/>
</dbReference>
<accession>A0A9J7AR28</accession>
<proteinExistence type="predicted"/>
<reference evidence="4" key="1">
    <citation type="submission" date="2022-08" db="EMBL/GenBank/DDBJ databases">
        <title>Nisaea acidiphila sp. nov., isolated from a marine algal debris and emended description of the genus Nisaea Urios et al. 2008.</title>
        <authorList>
            <person name="Kwon K."/>
        </authorList>
    </citation>
    <scope>NUCLEOTIDE SEQUENCE</scope>
    <source>
        <strain evidence="4">MEBiC11861</strain>
    </source>
</reference>
<evidence type="ECO:0000313" key="4">
    <source>
        <dbReference type="EMBL" id="UUX49695.1"/>
    </source>
</evidence>
<dbReference type="InterPro" id="IPR013767">
    <property type="entry name" value="PAS_fold"/>
</dbReference>
<dbReference type="Gene3D" id="3.30.450.20">
    <property type="entry name" value="PAS domain"/>
    <property type="match status" value="2"/>
</dbReference>
<dbReference type="Pfam" id="PF00990">
    <property type="entry name" value="GGDEF"/>
    <property type="match status" value="1"/>
</dbReference>
<dbReference type="AlphaFoldDB" id="A0A9J7AR28"/>
<keyword evidence="5" id="KW-1185">Reference proteome</keyword>
<dbReference type="SMART" id="SM00091">
    <property type="entry name" value="PAS"/>
    <property type="match status" value="2"/>
</dbReference>
<dbReference type="Proteomes" id="UP001060336">
    <property type="component" value="Chromosome"/>
</dbReference>
<dbReference type="PANTHER" id="PTHR44757">
    <property type="entry name" value="DIGUANYLATE CYCLASE DGCP"/>
    <property type="match status" value="1"/>
</dbReference>
<dbReference type="InterPro" id="IPR000014">
    <property type="entry name" value="PAS"/>
</dbReference>
<keyword evidence="4" id="KW-0808">Transferase</keyword>
<dbReference type="InterPro" id="IPR035965">
    <property type="entry name" value="PAS-like_dom_sf"/>
</dbReference>
<dbReference type="InterPro" id="IPR052155">
    <property type="entry name" value="Biofilm_reg_signaling"/>
</dbReference>
<dbReference type="SMART" id="SM00086">
    <property type="entry name" value="PAC"/>
    <property type="match status" value="1"/>
</dbReference>
<dbReference type="NCBIfam" id="TIGR00254">
    <property type="entry name" value="GGDEF"/>
    <property type="match status" value="1"/>
</dbReference>
<dbReference type="SUPFAM" id="SSF55073">
    <property type="entry name" value="Nucleotide cyclase"/>
    <property type="match status" value="1"/>
</dbReference>
<dbReference type="Gene3D" id="3.30.70.270">
    <property type="match status" value="1"/>
</dbReference>
<organism evidence="4 5">
    <name type="scientific">Nisaea acidiphila</name>
    <dbReference type="NCBI Taxonomy" id="1862145"/>
    <lineage>
        <taxon>Bacteria</taxon>
        <taxon>Pseudomonadati</taxon>
        <taxon>Pseudomonadota</taxon>
        <taxon>Alphaproteobacteria</taxon>
        <taxon>Rhodospirillales</taxon>
        <taxon>Thalassobaculaceae</taxon>
        <taxon>Nisaea</taxon>
    </lineage>
</organism>
<feature type="domain" description="PAS" evidence="2">
    <location>
        <begin position="126"/>
        <end position="199"/>
    </location>
</feature>
<evidence type="ECO:0000313" key="5">
    <source>
        <dbReference type="Proteomes" id="UP001060336"/>
    </source>
</evidence>
<dbReference type="GO" id="GO:0006355">
    <property type="term" value="P:regulation of DNA-templated transcription"/>
    <property type="evidence" value="ECO:0007669"/>
    <property type="project" value="InterPro"/>
</dbReference>
<dbReference type="EMBL" id="CP102480">
    <property type="protein sequence ID" value="UUX49695.1"/>
    <property type="molecule type" value="Genomic_DNA"/>
</dbReference>
<evidence type="ECO:0000259" key="2">
    <source>
        <dbReference type="PROSITE" id="PS50112"/>
    </source>
</evidence>
<dbReference type="SUPFAM" id="SSF55785">
    <property type="entry name" value="PYP-like sensor domain (PAS domain)"/>
    <property type="match status" value="2"/>
</dbReference>